<dbReference type="GO" id="GO:0016491">
    <property type="term" value="F:oxidoreductase activity"/>
    <property type="evidence" value="ECO:0007669"/>
    <property type="project" value="InterPro"/>
</dbReference>
<dbReference type="EMBL" id="KQ947421">
    <property type="protein sequence ID" value="KUJ14030.1"/>
    <property type="molecule type" value="Genomic_DNA"/>
</dbReference>
<dbReference type="Proteomes" id="UP000070700">
    <property type="component" value="Unassembled WGS sequence"/>
</dbReference>
<evidence type="ECO:0000313" key="3">
    <source>
        <dbReference type="Proteomes" id="UP000070700"/>
    </source>
</evidence>
<name>A0A194X1F4_MOLSC</name>
<gene>
    <name evidence="2" type="ORF">LY89DRAFT_152081</name>
</gene>
<sequence>MLTSPMWFLKELELYKHVKPYRLDFDPEDDNFPRTNVDRVEIPGVPIHDIRGNEDQLLFPKCGFSILHMPSSLTTLDYDDHDLVTDRYYSFIEKAVQDFSEKSHLGAKVVALDHKVRKRHSTFPISNGENYSDPQPVMVAHVDWTPQTIEKKLRLTVGDEKTKVILGGQYQFCHAWRPLFGPLRGYPLAVCDYSTVNPENDYEITDDVYENHGVDENYMVYHRPGHKWYYLSDQEPTEILLFREYDSTVGLMSGIPHCAIPNPVPSEHIMARQSIEVELVIYWP</sequence>
<dbReference type="InterPro" id="IPR044053">
    <property type="entry name" value="AsaB-like"/>
</dbReference>
<dbReference type="OrthoDB" id="412788at2759"/>
<dbReference type="GeneID" id="28815133"/>
<dbReference type="PANTHER" id="PTHR34598:SF3">
    <property type="entry name" value="OXIDOREDUCTASE AN1597"/>
    <property type="match status" value="1"/>
</dbReference>
<dbReference type="KEGG" id="psco:LY89DRAFT_152081"/>
<reference evidence="2 3" key="1">
    <citation type="submission" date="2015-10" db="EMBL/GenBank/DDBJ databases">
        <title>Full genome of DAOMC 229536 Phialocephala scopiformis, a fungal endophyte of spruce producing the potent anti-insectan compound rugulosin.</title>
        <authorList>
            <consortium name="DOE Joint Genome Institute"/>
            <person name="Walker A.K."/>
            <person name="Frasz S.L."/>
            <person name="Seifert K.A."/>
            <person name="Miller J.D."/>
            <person name="Mondo S.J."/>
            <person name="Labutti K."/>
            <person name="Lipzen A."/>
            <person name="Dockter R."/>
            <person name="Kennedy M."/>
            <person name="Grigoriev I.V."/>
            <person name="Spatafora J.W."/>
        </authorList>
    </citation>
    <scope>NUCLEOTIDE SEQUENCE [LARGE SCALE GENOMIC DNA]</scope>
    <source>
        <strain evidence="2 3">CBS 120377</strain>
    </source>
</reference>
<dbReference type="NCBIfam" id="NF041278">
    <property type="entry name" value="CmcJ_NvfI_EfuI"/>
    <property type="match status" value="1"/>
</dbReference>
<dbReference type="RefSeq" id="XP_018068385.1">
    <property type="nucleotide sequence ID" value="XM_018205407.1"/>
</dbReference>
<dbReference type="PANTHER" id="PTHR34598">
    <property type="entry name" value="BLL6449 PROTEIN"/>
    <property type="match status" value="1"/>
</dbReference>
<comment type="similarity">
    <text evidence="1">Belongs to the asaB hydroxylase/desaturase family.</text>
</comment>
<dbReference type="AlphaFoldDB" id="A0A194X1F4"/>
<dbReference type="InParanoid" id="A0A194X1F4"/>
<evidence type="ECO:0000313" key="2">
    <source>
        <dbReference type="EMBL" id="KUJ14030.1"/>
    </source>
</evidence>
<protein>
    <submittedName>
        <fullName evidence="2">Uncharacterized protein</fullName>
    </submittedName>
</protein>
<keyword evidence="3" id="KW-1185">Reference proteome</keyword>
<accession>A0A194X1F4</accession>
<proteinExistence type="inferred from homology"/>
<organism evidence="2 3">
    <name type="scientific">Mollisia scopiformis</name>
    <name type="common">Conifer needle endophyte fungus</name>
    <name type="synonym">Phialocephala scopiformis</name>
    <dbReference type="NCBI Taxonomy" id="149040"/>
    <lineage>
        <taxon>Eukaryota</taxon>
        <taxon>Fungi</taxon>
        <taxon>Dikarya</taxon>
        <taxon>Ascomycota</taxon>
        <taxon>Pezizomycotina</taxon>
        <taxon>Leotiomycetes</taxon>
        <taxon>Helotiales</taxon>
        <taxon>Mollisiaceae</taxon>
        <taxon>Mollisia</taxon>
    </lineage>
</organism>
<evidence type="ECO:0000256" key="1">
    <source>
        <dbReference type="ARBA" id="ARBA00023604"/>
    </source>
</evidence>